<keyword evidence="2" id="KW-1185">Reference proteome</keyword>
<dbReference type="PROSITE" id="PS51257">
    <property type="entry name" value="PROKAR_LIPOPROTEIN"/>
    <property type="match status" value="1"/>
</dbReference>
<dbReference type="EMBL" id="JAZAVK010000016">
    <property type="protein sequence ID" value="KAK7430869.1"/>
    <property type="molecule type" value="Genomic_DNA"/>
</dbReference>
<gene>
    <name evidence="1" type="ORF">QQZ08_002659</name>
</gene>
<dbReference type="Gene3D" id="1.10.510.10">
    <property type="entry name" value="Transferase(Phosphotransferase) domain 1"/>
    <property type="match status" value="1"/>
</dbReference>
<dbReference type="Proteomes" id="UP001498421">
    <property type="component" value="Unassembled WGS sequence"/>
</dbReference>
<organism evidence="1 2">
    <name type="scientific">Neonectria magnoliae</name>
    <dbReference type="NCBI Taxonomy" id="2732573"/>
    <lineage>
        <taxon>Eukaryota</taxon>
        <taxon>Fungi</taxon>
        <taxon>Dikarya</taxon>
        <taxon>Ascomycota</taxon>
        <taxon>Pezizomycotina</taxon>
        <taxon>Sordariomycetes</taxon>
        <taxon>Hypocreomycetidae</taxon>
        <taxon>Hypocreales</taxon>
        <taxon>Nectriaceae</taxon>
        <taxon>Neonectria</taxon>
    </lineage>
</organism>
<sequence>MREADILSQLTTGVAACNSADDKASMIPMAVDRFGLDGPNGTHPCFVTVPARCSLMDAKEASDSRLLQLDVARSCGMGVISEEERVALLELLHWMLAWKSRERPNAEEVLDTAWMKRWASPAYEESRSISVGGGSFPK</sequence>
<proteinExistence type="predicted"/>
<dbReference type="Gene3D" id="3.30.200.20">
    <property type="entry name" value="Phosphorylase Kinase, domain 1"/>
    <property type="match status" value="1"/>
</dbReference>
<protein>
    <submittedName>
        <fullName evidence="1">Uncharacterized protein</fullName>
    </submittedName>
</protein>
<reference evidence="1 2" key="1">
    <citation type="journal article" date="2025" name="Microbiol. Resour. Announc.">
        <title>Draft genome sequences for Neonectria magnoliae and Neonectria punicea, canker pathogens of Liriodendron tulipifera and Acer saccharum in West Virginia.</title>
        <authorList>
            <person name="Petronek H.M."/>
            <person name="Kasson M.T."/>
            <person name="Metheny A.M."/>
            <person name="Stauder C.M."/>
            <person name="Lovett B."/>
            <person name="Lynch S.C."/>
            <person name="Garnas J.R."/>
            <person name="Kasson L.R."/>
            <person name="Stajich J.E."/>
        </authorList>
    </citation>
    <scope>NUCLEOTIDE SEQUENCE [LARGE SCALE GENOMIC DNA]</scope>
    <source>
        <strain evidence="1 2">NRRL 64651</strain>
    </source>
</reference>
<accession>A0ABR1IB93</accession>
<evidence type="ECO:0000313" key="1">
    <source>
        <dbReference type="EMBL" id="KAK7430869.1"/>
    </source>
</evidence>
<name>A0ABR1IB93_9HYPO</name>
<comment type="caution">
    <text evidence="1">The sequence shown here is derived from an EMBL/GenBank/DDBJ whole genome shotgun (WGS) entry which is preliminary data.</text>
</comment>
<evidence type="ECO:0000313" key="2">
    <source>
        <dbReference type="Proteomes" id="UP001498421"/>
    </source>
</evidence>